<dbReference type="GO" id="GO:0000294">
    <property type="term" value="P:nuclear-transcribed mRNA catabolic process, RNase MRP-dependent"/>
    <property type="evidence" value="ECO:0007669"/>
    <property type="project" value="TreeGrafter"/>
</dbReference>
<dbReference type="InterPro" id="IPR014612">
    <property type="entry name" value="Pop7/Rpp20"/>
</dbReference>
<dbReference type="STRING" id="1448308.A0A2T2NYD3"/>
<feature type="compositionally biased region" description="Pro residues" evidence="4">
    <location>
        <begin position="76"/>
        <end position="87"/>
    </location>
</feature>
<dbReference type="GO" id="GO:0005655">
    <property type="term" value="C:nucleolar ribonuclease P complex"/>
    <property type="evidence" value="ECO:0007669"/>
    <property type="project" value="InterPro"/>
</dbReference>
<dbReference type="AlphaFoldDB" id="A0A2T2NYD3"/>
<protein>
    <submittedName>
        <fullName evidence="5">Uncharacterized protein</fullName>
    </submittedName>
</protein>
<dbReference type="GO" id="GO:0003723">
    <property type="term" value="F:RNA binding"/>
    <property type="evidence" value="ECO:0007669"/>
    <property type="project" value="TreeGrafter"/>
</dbReference>
<dbReference type="GO" id="GO:0001682">
    <property type="term" value="P:tRNA 5'-leader removal"/>
    <property type="evidence" value="ECO:0007669"/>
    <property type="project" value="InterPro"/>
</dbReference>
<gene>
    <name evidence="5" type="ORF">BS50DRAFT_312430</name>
</gene>
<evidence type="ECO:0000256" key="3">
    <source>
        <dbReference type="ARBA" id="ARBA00023242"/>
    </source>
</evidence>
<dbReference type="GO" id="GO:0000172">
    <property type="term" value="C:ribonuclease MRP complex"/>
    <property type="evidence" value="ECO:0007669"/>
    <property type="project" value="InterPro"/>
</dbReference>
<dbReference type="EMBL" id="KZ678132">
    <property type="protein sequence ID" value="PSN70430.1"/>
    <property type="molecule type" value="Genomic_DNA"/>
</dbReference>
<dbReference type="Proteomes" id="UP000240883">
    <property type="component" value="Unassembled WGS sequence"/>
</dbReference>
<dbReference type="GO" id="GO:0000171">
    <property type="term" value="F:ribonuclease MRP activity"/>
    <property type="evidence" value="ECO:0007669"/>
    <property type="project" value="TreeGrafter"/>
</dbReference>
<keyword evidence="2" id="KW-0819">tRNA processing</keyword>
<accession>A0A2T2NYD3</accession>
<keyword evidence="6" id="KW-1185">Reference proteome</keyword>
<organism evidence="5 6">
    <name type="scientific">Corynespora cassiicola Philippines</name>
    <dbReference type="NCBI Taxonomy" id="1448308"/>
    <lineage>
        <taxon>Eukaryota</taxon>
        <taxon>Fungi</taxon>
        <taxon>Dikarya</taxon>
        <taxon>Ascomycota</taxon>
        <taxon>Pezizomycotina</taxon>
        <taxon>Dothideomycetes</taxon>
        <taxon>Pleosporomycetidae</taxon>
        <taxon>Pleosporales</taxon>
        <taxon>Corynesporascaceae</taxon>
        <taxon>Corynespora</taxon>
    </lineage>
</organism>
<feature type="compositionally biased region" description="Low complexity" evidence="4">
    <location>
        <begin position="49"/>
        <end position="66"/>
    </location>
</feature>
<evidence type="ECO:0000256" key="1">
    <source>
        <dbReference type="ARBA" id="ARBA00004123"/>
    </source>
</evidence>
<evidence type="ECO:0000313" key="5">
    <source>
        <dbReference type="EMBL" id="PSN70430.1"/>
    </source>
</evidence>
<feature type="compositionally biased region" description="Low complexity" evidence="4">
    <location>
        <begin position="149"/>
        <end position="166"/>
    </location>
</feature>
<dbReference type="PANTHER" id="PTHR28256">
    <property type="entry name" value="RIBONUCLEASES P/MRP PROTEIN SUBUNIT POP7"/>
    <property type="match status" value="1"/>
</dbReference>
<dbReference type="GO" id="GO:0006364">
    <property type="term" value="P:rRNA processing"/>
    <property type="evidence" value="ECO:0007669"/>
    <property type="project" value="TreeGrafter"/>
</dbReference>
<feature type="region of interest" description="Disordered" evidence="4">
    <location>
        <begin position="1"/>
        <end position="119"/>
    </location>
</feature>
<proteinExistence type="predicted"/>
<dbReference type="PANTHER" id="PTHR28256:SF1">
    <property type="entry name" value="RIBONUCLEASES P_MRP PROTEIN SUBUNIT POP7"/>
    <property type="match status" value="1"/>
</dbReference>
<dbReference type="GO" id="GO:0004526">
    <property type="term" value="F:ribonuclease P activity"/>
    <property type="evidence" value="ECO:0007669"/>
    <property type="project" value="TreeGrafter"/>
</dbReference>
<comment type="subcellular location">
    <subcellularLocation>
        <location evidence="1">Nucleus</location>
    </subcellularLocation>
</comment>
<dbReference type="GO" id="GO:0034965">
    <property type="term" value="P:intronic box C/D snoRNA processing"/>
    <property type="evidence" value="ECO:0007669"/>
    <property type="project" value="TreeGrafter"/>
</dbReference>
<evidence type="ECO:0000256" key="4">
    <source>
        <dbReference type="SAM" id="MobiDB-lite"/>
    </source>
</evidence>
<evidence type="ECO:0000313" key="6">
    <source>
        <dbReference type="Proteomes" id="UP000240883"/>
    </source>
</evidence>
<dbReference type="Gene3D" id="3.30.110.20">
    <property type="entry name" value="Alba-like domain"/>
    <property type="match status" value="1"/>
</dbReference>
<sequence length="286" mass="30260">MTSLANPISTAHSMAGGDSGQKGKKRKLAAIAKSTPSGRPAQIPPPGKPQALSSNPSAPSNPPSSQGRKKQKLDTPPQPPQPIPAPQTEPRTKMPKLPNNCSISKRPLHHPAPPTPFSASASQKTLYLTASSPFIPAIKRTRRLLAEISARARQSASSSSSSSSSSFTHGRTPRRRQQPPLQANGRLAPADVEREIADESAHKASPGAGNACGGEEVYVKATGRAIPRALEVGNWFQGEDDCRVRVEMGSVRAVDDVEVEEGGNEEDVPETRIRTLSCVTVAIGLK</sequence>
<feature type="region of interest" description="Disordered" evidence="4">
    <location>
        <begin position="149"/>
        <end position="186"/>
    </location>
</feature>
<name>A0A2T2NYD3_CORCC</name>
<keyword evidence="3" id="KW-0539">Nucleus</keyword>
<reference evidence="5 6" key="1">
    <citation type="journal article" date="2018" name="Front. Microbiol.">
        <title>Genome-Wide Analysis of Corynespora cassiicola Leaf Fall Disease Putative Effectors.</title>
        <authorList>
            <person name="Lopez D."/>
            <person name="Ribeiro S."/>
            <person name="Label P."/>
            <person name="Fumanal B."/>
            <person name="Venisse J.S."/>
            <person name="Kohler A."/>
            <person name="de Oliveira R.R."/>
            <person name="Labutti K."/>
            <person name="Lipzen A."/>
            <person name="Lail K."/>
            <person name="Bauer D."/>
            <person name="Ohm R.A."/>
            <person name="Barry K.W."/>
            <person name="Spatafora J."/>
            <person name="Grigoriev I.V."/>
            <person name="Martin F.M."/>
            <person name="Pujade-Renaud V."/>
        </authorList>
    </citation>
    <scope>NUCLEOTIDE SEQUENCE [LARGE SCALE GENOMIC DNA]</scope>
    <source>
        <strain evidence="5 6">Philippines</strain>
    </source>
</reference>
<dbReference type="Pfam" id="PF12328">
    <property type="entry name" value="Rpp20"/>
    <property type="match status" value="1"/>
</dbReference>
<dbReference type="OrthoDB" id="5416589at2759"/>
<evidence type="ECO:0000256" key="2">
    <source>
        <dbReference type="ARBA" id="ARBA00022694"/>
    </source>
</evidence>
<dbReference type="InterPro" id="IPR036882">
    <property type="entry name" value="Alba-like_dom_sf"/>
</dbReference>
<dbReference type="InterPro" id="IPR020241">
    <property type="entry name" value="RNase_P/MRP_Pop7_fungi"/>
</dbReference>
<feature type="compositionally biased region" description="Polar residues" evidence="4">
    <location>
        <begin position="1"/>
        <end position="12"/>
    </location>
</feature>